<dbReference type="Proteomes" id="UP000515211">
    <property type="component" value="Chromosome 10"/>
</dbReference>
<dbReference type="AlphaFoldDB" id="A0A9C6TBZ9"/>
<gene>
    <name evidence="2 3 4" type="primary">LOC107471109</name>
</gene>
<dbReference type="RefSeq" id="XP_052111098.1">
    <property type="nucleotide sequence ID" value="XM_052255138.1"/>
</dbReference>
<keyword evidence="1" id="KW-1185">Reference proteome</keyword>
<dbReference type="RefSeq" id="XP_052111100.1">
    <property type="nucleotide sequence ID" value="XM_052255140.1"/>
</dbReference>
<dbReference type="SUPFAM" id="SSF144000">
    <property type="entry name" value="Oxysterol-binding protein-like"/>
    <property type="match status" value="1"/>
</dbReference>
<reference evidence="1" key="1">
    <citation type="journal article" date="2016" name="Nat. Genet.">
        <title>The genome sequences of Arachis duranensis and Arachis ipaensis, the diploid ancestors of cultivated peanut.</title>
        <authorList>
            <person name="Bertioli D.J."/>
            <person name="Cannon S.B."/>
            <person name="Froenicke L."/>
            <person name="Huang G."/>
            <person name="Farmer A.D."/>
            <person name="Cannon E.K."/>
            <person name="Liu X."/>
            <person name="Gao D."/>
            <person name="Clevenger J."/>
            <person name="Dash S."/>
            <person name="Ren L."/>
            <person name="Moretzsohn M.C."/>
            <person name="Shirasawa K."/>
            <person name="Huang W."/>
            <person name="Vidigal B."/>
            <person name="Abernathy B."/>
            <person name="Chu Y."/>
            <person name="Niederhuth C.E."/>
            <person name="Umale P."/>
            <person name="Araujo A.C."/>
            <person name="Kozik A."/>
            <person name="Kim K.D."/>
            <person name="Burow M.D."/>
            <person name="Varshney R.K."/>
            <person name="Wang X."/>
            <person name="Zhang X."/>
            <person name="Barkley N."/>
            <person name="Guimaraes P.M."/>
            <person name="Isobe S."/>
            <person name="Guo B."/>
            <person name="Liao B."/>
            <person name="Stalker H.T."/>
            <person name="Schmitz R.J."/>
            <person name="Scheffler B.E."/>
            <person name="Leal-Bertioli S.C."/>
            <person name="Xun X."/>
            <person name="Jackson S.A."/>
            <person name="Michelmore R."/>
            <person name="Ozias-Akins P."/>
        </authorList>
    </citation>
    <scope>NUCLEOTIDE SEQUENCE [LARGE SCALE GENOMIC DNA]</scope>
    <source>
        <strain evidence="1">cv. V14167</strain>
    </source>
</reference>
<evidence type="ECO:0000313" key="2">
    <source>
        <dbReference type="RefSeq" id="XP_052111098.1"/>
    </source>
</evidence>
<protein>
    <submittedName>
        <fullName evidence="2 3">Oxysterol-binding protein-related protein 4C-like</fullName>
    </submittedName>
</protein>
<accession>A0A9C6TBZ9</accession>
<evidence type="ECO:0000313" key="4">
    <source>
        <dbReference type="RefSeq" id="XP_052111100.1"/>
    </source>
</evidence>
<name>A0A9C6TBZ9_ARADU</name>
<dbReference type="InterPro" id="IPR037239">
    <property type="entry name" value="OSBP_sf"/>
</dbReference>
<dbReference type="GeneID" id="107471109"/>
<organism evidence="1 4">
    <name type="scientific">Arachis duranensis</name>
    <name type="common">Wild peanut</name>
    <dbReference type="NCBI Taxonomy" id="130453"/>
    <lineage>
        <taxon>Eukaryota</taxon>
        <taxon>Viridiplantae</taxon>
        <taxon>Streptophyta</taxon>
        <taxon>Embryophyta</taxon>
        <taxon>Tracheophyta</taxon>
        <taxon>Spermatophyta</taxon>
        <taxon>Magnoliopsida</taxon>
        <taxon>eudicotyledons</taxon>
        <taxon>Gunneridae</taxon>
        <taxon>Pentapetalae</taxon>
        <taxon>rosids</taxon>
        <taxon>fabids</taxon>
        <taxon>Fabales</taxon>
        <taxon>Fabaceae</taxon>
        <taxon>Papilionoideae</taxon>
        <taxon>50 kb inversion clade</taxon>
        <taxon>dalbergioids sensu lato</taxon>
        <taxon>Dalbergieae</taxon>
        <taxon>Pterocarpus clade</taxon>
        <taxon>Arachis</taxon>
    </lineage>
</organism>
<evidence type="ECO:0000313" key="1">
    <source>
        <dbReference type="Proteomes" id="UP000515211"/>
    </source>
</evidence>
<reference evidence="2 3" key="2">
    <citation type="submission" date="2025-04" db="UniProtKB">
        <authorList>
            <consortium name="RefSeq"/>
        </authorList>
    </citation>
    <scope>IDENTIFICATION</scope>
    <source>
        <tissue evidence="2 3">Whole plant</tissue>
    </source>
</reference>
<evidence type="ECO:0000313" key="3">
    <source>
        <dbReference type="RefSeq" id="XP_052111099.1"/>
    </source>
</evidence>
<proteinExistence type="predicted"/>
<dbReference type="Gene3D" id="2.40.160.120">
    <property type="match status" value="1"/>
</dbReference>
<dbReference type="RefSeq" id="XP_052111099.1">
    <property type="nucleotide sequence ID" value="XM_052255139.1"/>
</dbReference>
<sequence>MALLLAPYLHTALLRRRSSATSNDAAALLRRTTSSPCSSALLRVSFANHATSAPSISARFALSSTIGLEANFSYKSTHSFLGFGGNQKVVKGKILNSSTLNVLYEVDGHWDRTIKVKDTNNRKARVIYDAKEVINGLQAPIVKDAEDSTFGIQEAENL</sequence>
<dbReference type="KEGG" id="adu:107471109"/>